<dbReference type="KEGG" id="mbe:MBM_01226"/>
<dbReference type="EMBL" id="JH921429">
    <property type="protein sequence ID" value="EKD20544.1"/>
    <property type="molecule type" value="Genomic_DNA"/>
</dbReference>
<feature type="signal peptide" evidence="2">
    <location>
        <begin position="1"/>
        <end position="26"/>
    </location>
</feature>
<keyword evidence="2" id="KW-0732">Signal</keyword>
<dbReference type="PANTHER" id="PTHR38849:SF1">
    <property type="entry name" value="SMALL SECRETED PROTEIN"/>
    <property type="match status" value="1"/>
</dbReference>
<dbReference type="OrthoDB" id="2151417at2759"/>
<evidence type="ECO:0000313" key="3">
    <source>
        <dbReference type="EMBL" id="EKD20544.1"/>
    </source>
</evidence>
<feature type="compositionally biased region" description="Low complexity" evidence="1">
    <location>
        <begin position="28"/>
        <end position="46"/>
    </location>
</feature>
<dbReference type="AlphaFoldDB" id="K1Y5R5"/>
<protein>
    <recommendedName>
        <fullName evidence="5">Small secreted protein</fullName>
    </recommendedName>
</protein>
<keyword evidence="4" id="KW-1185">Reference proteome</keyword>
<gene>
    <name evidence="3" type="ORF">MBM_01226</name>
</gene>
<feature type="chain" id="PRO_5003855556" description="Small secreted protein" evidence="2">
    <location>
        <begin position="27"/>
        <end position="212"/>
    </location>
</feature>
<dbReference type="HOGENOM" id="CLU_095023_0_0_1"/>
<evidence type="ECO:0008006" key="5">
    <source>
        <dbReference type="Google" id="ProtNLM"/>
    </source>
</evidence>
<accession>K1Y5R5</accession>
<organism evidence="3 4">
    <name type="scientific">Marssonina brunnea f. sp. multigermtubi (strain MB_m1)</name>
    <name type="common">Marssonina leaf spot fungus</name>
    <dbReference type="NCBI Taxonomy" id="1072389"/>
    <lineage>
        <taxon>Eukaryota</taxon>
        <taxon>Fungi</taxon>
        <taxon>Dikarya</taxon>
        <taxon>Ascomycota</taxon>
        <taxon>Pezizomycotina</taxon>
        <taxon>Leotiomycetes</taxon>
        <taxon>Helotiales</taxon>
        <taxon>Drepanopezizaceae</taxon>
        <taxon>Drepanopeziza</taxon>
    </lineage>
</organism>
<dbReference type="eggNOG" id="ENOG502SA5Y">
    <property type="taxonomic scope" value="Eukaryota"/>
</dbReference>
<dbReference type="InParanoid" id="K1Y5R5"/>
<feature type="region of interest" description="Disordered" evidence="1">
    <location>
        <begin position="25"/>
        <end position="70"/>
    </location>
</feature>
<name>K1Y5R5_MARBU</name>
<dbReference type="PANTHER" id="PTHR38849">
    <property type="entry name" value="SMALL SECRETED PROTEIN"/>
    <property type="match status" value="1"/>
</dbReference>
<proteinExistence type="predicted"/>
<dbReference type="Proteomes" id="UP000006753">
    <property type="component" value="Unassembled WGS sequence"/>
</dbReference>
<evidence type="ECO:0000256" key="2">
    <source>
        <dbReference type="SAM" id="SignalP"/>
    </source>
</evidence>
<reference evidence="3 4" key="1">
    <citation type="journal article" date="2012" name="BMC Genomics">
        <title>Sequencing the genome of Marssonina brunnea reveals fungus-poplar co-evolution.</title>
        <authorList>
            <person name="Zhu S."/>
            <person name="Cao Y.-Z."/>
            <person name="Jiang C."/>
            <person name="Tan B.-Y."/>
            <person name="Wang Z."/>
            <person name="Feng S."/>
            <person name="Zhang L."/>
            <person name="Su X.-H."/>
            <person name="Brejova B."/>
            <person name="Vinar T."/>
            <person name="Xu M."/>
            <person name="Wang M.-X."/>
            <person name="Zhang S.-G."/>
            <person name="Huang M.-R."/>
            <person name="Wu R."/>
            <person name="Zhou Y."/>
        </authorList>
    </citation>
    <scope>NUCLEOTIDE SEQUENCE [LARGE SCALE GENOMIC DNA]</scope>
    <source>
        <strain evidence="3 4">MB_m1</strain>
    </source>
</reference>
<dbReference type="OMA" id="SDYNTIQ"/>
<evidence type="ECO:0000256" key="1">
    <source>
        <dbReference type="SAM" id="MobiDB-lite"/>
    </source>
</evidence>
<sequence>MQFTNSIVAFGLFALVASSLIPKKNADATPTSSAPRSAATPATSKGSSKDPKGSKALNPPPSPSNPLKTRTADVLKPSAYNDFQISSGTAGSAEANAAALFTGLPSDLTQVTANDLEVIKGIYNAAEDAEVNAFNPAIAAATGPAADALEVGKNANKVLKLTAQVIGIQVEASQGGTGGDFAAVQAKLAKSIAADKASAGQASTAVSFDATS</sequence>
<evidence type="ECO:0000313" key="4">
    <source>
        <dbReference type="Proteomes" id="UP000006753"/>
    </source>
</evidence>